<dbReference type="AlphaFoldDB" id="A0AAV6XA51"/>
<dbReference type="Proteomes" id="UP000826271">
    <property type="component" value="Unassembled WGS sequence"/>
</dbReference>
<organism evidence="1 2">
    <name type="scientific">Buddleja alternifolia</name>
    <dbReference type="NCBI Taxonomy" id="168488"/>
    <lineage>
        <taxon>Eukaryota</taxon>
        <taxon>Viridiplantae</taxon>
        <taxon>Streptophyta</taxon>
        <taxon>Embryophyta</taxon>
        <taxon>Tracheophyta</taxon>
        <taxon>Spermatophyta</taxon>
        <taxon>Magnoliopsida</taxon>
        <taxon>eudicotyledons</taxon>
        <taxon>Gunneridae</taxon>
        <taxon>Pentapetalae</taxon>
        <taxon>asterids</taxon>
        <taxon>lamiids</taxon>
        <taxon>Lamiales</taxon>
        <taxon>Scrophulariaceae</taxon>
        <taxon>Buddlejeae</taxon>
        <taxon>Buddleja</taxon>
    </lineage>
</organism>
<proteinExistence type="predicted"/>
<reference evidence="1" key="1">
    <citation type="submission" date="2019-10" db="EMBL/GenBank/DDBJ databases">
        <authorList>
            <person name="Zhang R."/>
            <person name="Pan Y."/>
            <person name="Wang J."/>
            <person name="Ma R."/>
            <person name="Yu S."/>
        </authorList>
    </citation>
    <scope>NUCLEOTIDE SEQUENCE</scope>
    <source>
        <strain evidence="1">LA-IB0</strain>
        <tissue evidence="1">Leaf</tissue>
    </source>
</reference>
<name>A0AAV6XA51_9LAMI</name>
<accession>A0AAV6XA51</accession>
<keyword evidence="2" id="KW-1185">Reference proteome</keyword>
<comment type="caution">
    <text evidence="1">The sequence shown here is derived from an EMBL/GenBank/DDBJ whole genome shotgun (WGS) entry which is preliminary data.</text>
</comment>
<gene>
    <name evidence="1" type="ORF">BUALT_Bualt08G0009400</name>
</gene>
<evidence type="ECO:0000313" key="2">
    <source>
        <dbReference type="Proteomes" id="UP000826271"/>
    </source>
</evidence>
<dbReference type="EMBL" id="WHWC01000008">
    <property type="protein sequence ID" value="KAG8377257.1"/>
    <property type="molecule type" value="Genomic_DNA"/>
</dbReference>
<sequence>MSCSSFQRKLKHAEQSLELRYGSNPPCDCFKKSQSRVVESEMKPSKVWSPSGILIKFTLDKFVSKNDEEFEDVVSVVSGGF</sequence>
<protein>
    <submittedName>
        <fullName evidence="1">Uncharacterized protein</fullName>
    </submittedName>
</protein>
<evidence type="ECO:0000313" key="1">
    <source>
        <dbReference type="EMBL" id="KAG8377257.1"/>
    </source>
</evidence>